<sequence length="239" mass="27039">MSYGVHIPVANQSEARRLNGTTRCIPTLAIMHRTLLVKFRIFPVTNTAAILREKLLPFKFASKWNSVIETPIKTLANRSFGLPASSVHRGSAAEKSGARRNFNERIILRVFKNKAVNSLKSSESRERLRADLFLRGAHHSHCYQKRVQFFSIFFRVVFEGGFERKRKNLQTEWWNRVAHAGDKQGGLRKCESLFPLPGAAVKRNLAHQFSSIMLGLRADQAIAGICDHSSHLPVGVHQK</sequence>
<evidence type="ECO:0000313" key="2">
    <source>
        <dbReference type="Proteomes" id="UP001283361"/>
    </source>
</evidence>
<name>A0AAE0XV57_9GAST</name>
<dbReference type="EMBL" id="JAWDGP010007472">
    <property type="protein sequence ID" value="KAK3716590.1"/>
    <property type="molecule type" value="Genomic_DNA"/>
</dbReference>
<gene>
    <name evidence="1" type="ORF">RRG08_039385</name>
</gene>
<dbReference type="Proteomes" id="UP001283361">
    <property type="component" value="Unassembled WGS sequence"/>
</dbReference>
<evidence type="ECO:0000313" key="1">
    <source>
        <dbReference type="EMBL" id="KAK3716590.1"/>
    </source>
</evidence>
<proteinExistence type="predicted"/>
<organism evidence="1 2">
    <name type="scientific">Elysia crispata</name>
    <name type="common">lettuce slug</name>
    <dbReference type="NCBI Taxonomy" id="231223"/>
    <lineage>
        <taxon>Eukaryota</taxon>
        <taxon>Metazoa</taxon>
        <taxon>Spiralia</taxon>
        <taxon>Lophotrochozoa</taxon>
        <taxon>Mollusca</taxon>
        <taxon>Gastropoda</taxon>
        <taxon>Heterobranchia</taxon>
        <taxon>Euthyneura</taxon>
        <taxon>Panpulmonata</taxon>
        <taxon>Sacoglossa</taxon>
        <taxon>Placobranchoidea</taxon>
        <taxon>Plakobranchidae</taxon>
        <taxon>Elysia</taxon>
    </lineage>
</organism>
<accession>A0AAE0XV57</accession>
<dbReference type="AlphaFoldDB" id="A0AAE0XV57"/>
<protein>
    <submittedName>
        <fullName evidence="1">Uncharacterized protein</fullName>
    </submittedName>
</protein>
<comment type="caution">
    <text evidence="1">The sequence shown here is derived from an EMBL/GenBank/DDBJ whole genome shotgun (WGS) entry which is preliminary data.</text>
</comment>
<keyword evidence="2" id="KW-1185">Reference proteome</keyword>
<reference evidence="1" key="1">
    <citation type="journal article" date="2023" name="G3 (Bethesda)">
        <title>A reference genome for the long-term kleptoplast-retaining sea slug Elysia crispata morphotype clarki.</title>
        <authorList>
            <person name="Eastman K.E."/>
            <person name="Pendleton A.L."/>
            <person name="Shaikh M.A."/>
            <person name="Suttiyut T."/>
            <person name="Ogas R."/>
            <person name="Tomko P."/>
            <person name="Gavelis G."/>
            <person name="Widhalm J.R."/>
            <person name="Wisecaver J.H."/>
        </authorList>
    </citation>
    <scope>NUCLEOTIDE SEQUENCE</scope>
    <source>
        <strain evidence="1">ECLA1</strain>
    </source>
</reference>